<reference evidence="3" key="2">
    <citation type="submission" date="2023-05" db="EMBL/GenBank/DDBJ databases">
        <authorList>
            <consortium name="Lawrence Berkeley National Laboratory"/>
            <person name="Steindorff A."/>
            <person name="Hensen N."/>
            <person name="Bonometti L."/>
            <person name="Westerberg I."/>
            <person name="Brannstrom I.O."/>
            <person name="Guillou S."/>
            <person name="Cros-Aarteil S."/>
            <person name="Calhoun S."/>
            <person name="Haridas S."/>
            <person name="Kuo A."/>
            <person name="Mondo S."/>
            <person name="Pangilinan J."/>
            <person name="Riley R."/>
            <person name="Labutti K."/>
            <person name="Andreopoulos B."/>
            <person name="Lipzen A."/>
            <person name="Chen C."/>
            <person name="Yanf M."/>
            <person name="Daum C."/>
            <person name="Ng V."/>
            <person name="Clum A."/>
            <person name="Ohm R."/>
            <person name="Martin F."/>
            <person name="Silar P."/>
            <person name="Natvig D."/>
            <person name="Lalanne C."/>
            <person name="Gautier V."/>
            <person name="Ament-Velasquez S.L."/>
            <person name="Kruys A."/>
            <person name="Hutchinson M.I."/>
            <person name="Powell A.J."/>
            <person name="Barry K."/>
            <person name="Miller A.N."/>
            <person name="Grigoriev I.V."/>
            <person name="Debuchy R."/>
            <person name="Gladieux P."/>
            <person name="Thoren M.H."/>
            <person name="Johannesson H."/>
        </authorList>
    </citation>
    <scope>NUCLEOTIDE SEQUENCE</scope>
    <source>
        <strain evidence="3">CBS 315.58</strain>
    </source>
</reference>
<evidence type="ECO:0000256" key="2">
    <source>
        <dbReference type="SAM" id="Phobius"/>
    </source>
</evidence>
<gene>
    <name evidence="3" type="ORF">QBC40DRAFT_98901</name>
</gene>
<dbReference type="EMBL" id="MU863882">
    <property type="protein sequence ID" value="KAK4204492.1"/>
    <property type="molecule type" value="Genomic_DNA"/>
</dbReference>
<protein>
    <submittedName>
        <fullName evidence="3">Uncharacterized protein</fullName>
    </submittedName>
</protein>
<accession>A0AAN6XVJ2</accession>
<feature type="region of interest" description="Disordered" evidence="1">
    <location>
        <begin position="58"/>
        <end position="82"/>
    </location>
</feature>
<sequence length="82" mass="9368">MPINFLIPLVPFCLSHPPQKHTGETFPIPLDLICILYFSLFFAVGCKCWVVMNKKRMSHPSKMKKKQKLPSLPTPPYPLSPC</sequence>
<dbReference type="Proteomes" id="UP001303160">
    <property type="component" value="Unassembled WGS sequence"/>
</dbReference>
<keyword evidence="2" id="KW-0812">Transmembrane</keyword>
<comment type="caution">
    <text evidence="3">The sequence shown here is derived from an EMBL/GenBank/DDBJ whole genome shotgun (WGS) entry which is preliminary data.</text>
</comment>
<keyword evidence="2" id="KW-0472">Membrane</keyword>
<proteinExistence type="predicted"/>
<keyword evidence="2" id="KW-1133">Transmembrane helix</keyword>
<reference evidence="3" key="1">
    <citation type="journal article" date="2023" name="Mol. Phylogenet. Evol.">
        <title>Genome-scale phylogeny and comparative genomics of the fungal order Sordariales.</title>
        <authorList>
            <person name="Hensen N."/>
            <person name="Bonometti L."/>
            <person name="Westerberg I."/>
            <person name="Brannstrom I.O."/>
            <person name="Guillou S."/>
            <person name="Cros-Aarteil S."/>
            <person name="Calhoun S."/>
            <person name="Haridas S."/>
            <person name="Kuo A."/>
            <person name="Mondo S."/>
            <person name="Pangilinan J."/>
            <person name="Riley R."/>
            <person name="LaButti K."/>
            <person name="Andreopoulos B."/>
            <person name="Lipzen A."/>
            <person name="Chen C."/>
            <person name="Yan M."/>
            <person name="Daum C."/>
            <person name="Ng V."/>
            <person name="Clum A."/>
            <person name="Steindorff A."/>
            <person name="Ohm R.A."/>
            <person name="Martin F."/>
            <person name="Silar P."/>
            <person name="Natvig D.O."/>
            <person name="Lalanne C."/>
            <person name="Gautier V."/>
            <person name="Ament-Velasquez S.L."/>
            <person name="Kruys A."/>
            <person name="Hutchinson M.I."/>
            <person name="Powell A.J."/>
            <person name="Barry K."/>
            <person name="Miller A.N."/>
            <person name="Grigoriev I.V."/>
            <person name="Debuchy R."/>
            <person name="Gladieux P."/>
            <person name="Hiltunen Thoren M."/>
            <person name="Johannesson H."/>
        </authorList>
    </citation>
    <scope>NUCLEOTIDE SEQUENCE</scope>
    <source>
        <strain evidence="3">CBS 315.58</strain>
    </source>
</reference>
<name>A0AAN6XVJ2_9PEZI</name>
<evidence type="ECO:0000256" key="1">
    <source>
        <dbReference type="SAM" id="MobiDB-lite"/>
    </source>
</evidence>
<keyword evidence="4" id="KW-1185">Reference proteome</keyword>
<feature type="compositionally biased region" description="Pro residues" evidence="1">
    <location>
        <begin position="72"/>
        <end position="82"/>
    </location>
</feature>
<dbReference type="AlphaFoldDB" id="A0AAN6XVJ2"/>
<evidence type="ECO:0000313" key="4">
    <source>
        <dbReference type="Proteomes" id="UP001303160"/>
    </source>
</evidence>
<feature type="transmembrane region" description="Helical" evidence="2">
    <location>
        <begin position="28"/>
        <end position="52"/>
    </location>
</feature>
<feature type="compositionally biased region" description="Basic residues" evidence="1">
    <location>
        <begin position="58"/>
        <end position="68"/>
    </location>
</feature>
<evidence type="ECO:0000313" key="3">
    <source>
        <dbReference type="EMBL" id="KAK4204492.1"/>
    </source>
</evidence>
<organism evidence="3 4">
    <name type="scientific">Triangularia verruculosa</name>
    <dbReference type="NCBI Taxonomy" id="2587418"/>
    <lineage>
        <taxon>Eukaryota</taxon>
        <taxon>Fungi</taxon>
        <taxon>Dikarya</taxon>
        <taxon>Ascomycota</taxon>
        <taxon>Pezizomycotina</taxon>
        <taxon>Sordariomycetes</taxon>
        <taxon>Sordariomycetidae</taxon>
        <taxon>Sordariales</taxon>
        <taxon>Podosporaceae</taxon>
        <taxon>Triangularia</taxon>
    </lineage>
</organism>